<feature type="compositionally biased region" description="Basic and acidic residues" evidence="3">
    <location>
        <begin position="1048"/>
        <end position="1057"/>
    </location>
</feature>
<organism evidence="5">
    <name type="scientific">Guillardia theta (strain CCMP2712)</name>
    <name type="common">Cryptophyte</name>
    <dbReference type="NCBI Taxonomy" id="905079"/>
    <lineage>
        <taxon>Eukaryota</taxon>
        <taxon>Cryptophyceae</taxon>
        <taxon>Pyrenomonadales</taxon>
        <taxon>Geminigeraceae</taxon>
        <taxon>Guillardia</taxon>
    </lineage>
</organism>
<reference evidence="7" key="2">
    <citation type="submission" date="2012-11" db="EMBL/GenBank/DDBJ databases">
        <authorList>
            <person name="Kuo A."/>
            <person name="Curtis B.A."/>
            <person name="Tanifuji G."/>
            <person name="Burki F."/>
            <person name="Gruber A."/>
            <person name="Irimia M."/>
            <person name="Maruyama S."/>
            <person name="Arias M.C."/>
            <person name="Ball S.G."/>
            <person name="Gile G.H."/>
            <person name="Hirakawa Y."/>
            <person name="Hopkins J.F."/>
            <person name="Rensing S.A."/>
            <person name="Schmutz J."/>
            <person name="Symeonidi A."/>
            <person name="Elias M."/>
            <person name="Eveleigh R.J."/>
            <person name="Herman E.K."/>
            <person name="Klute M.J."/>
            <person name="Nakayama T."/>
            <person name="Obornik M."/>
            <person name="Reyes-Prieto A."/>
            <person name="Armbrust E.V."/>
            <person name="Aves S.J."/>
            <person name="Beiko R.G."/>
            <person name="Coutinho P."/>
            <person name="Dacks J.B."/>
            <person name="Durnford D.G."/>
            <person name="Fast N.M."/>
            <person name="Green B.R."/>
            <person name="Grisdale C."/>
            <person name="Hempe F."/>
            <person name="Henrissat B."/>
            <person name="Hoppner M.P."/>
            <person name="Ishida K.-I."/>
            <person name="Kim E."/>
            <person name="Koreny L."/>
            <person name="Kroth P.G."/>
            <person name="Liu Y."/>
            <person name="Malik S.-B."/>
            <person name="Maier U.G."/>
            <person name="McRose D."/>
            <person name="Mock T."/>
            <person name="Neilson J.A."/>
            <person name="Onodera N.T."/>
            <person name="Poole A.M."/>
            <person name="Pritham E.J."/>
            <person name="Richards T.A."/>
            <person name="Rocap G."/>
            <person name="Roy S.W."/>
            <person name="Sarai C."/>
            <person name="Schaack S."/>
            <person name="Shirato S."/>
            <person name="Slamovits C.H."/>
            <person name="Spencer D.F."/>
            <person name="Suzuki S."/>
            <person name="Worden A.Z."/>
            <person name="Zauner S."/>
            <person name="Barry K."/>
            <person name="Bell C."/>
            <person name="Bharti A.K."/>
            <person name="Crow J.A."/>
            <person name="Grimwood J."/>
            <person name="Kramer R."/>
            <person name="Lindquist E."/>
            <person name="Lucas S."/>
            <person name="Salamov A."/>
            <person name="McFadden G.I."/>
            <person name="Lane C.E."/>
            <person name="Keeling P.J."/>
            <person name="Gray M.W."/>
            <person name="Grigoriev I.V."/>
            <person name="Archibald J.M."/>
        </authorList>
    </citation>
    <scope>NUCLEOTIDE SEQUENCE</scope>
    <source>
        <strain evidence="7">CCMP2712</strain>
    </source>
</reference>
<dbReference type="InterPro" id="IPR019734">
    <property type="entry name" value="TPR_rpt"/>
</dbReference>
<dbReference type="AlphaFoldDB" id="L1JZH1"/>
<evidence type="ECO:0000259" key="4">
    <source>
        <dbReference type="PROSITE" id="PS51823"/>
    </source>
</evidence>
<dbReference type="EnsemblProtists" id="EKX53508">
    <property type="protein sequence ID" value="EKX53508"/>
    <property type="gene ID" value="GUITHDRAFT_161066"/>
</dbReference>
<dbReference type="OrthoDB" id="1414216at2759"/>
<dbReference type="PROSITE" id="PS51823">
    <property type="entry name" value="CLU"/>
    <property type="match status" value="1"/>
</dbReference>
<dbReference type="PROSITE" id="PS50005">
    <property type="entry name" value="TPR"/>
    <property type="match status" value="1"/>
</dbReference>
<feature type="repeat" description="TPR" evidence="2">
    <location>
        <begin position="918"/>
        <end position="951"/>
    </location>
</feature>
<dbReference type="Gene3D" id="1.25.40.10">
    <property type="entry name" value="Tetratricopeptide repeat domain"/>
    <property type="match status" value="2"/>
</dbReference>
<dbReference type="SUPFAM" id="SSF103107">
    <property type="entry name" value="Hypothetical protein c14orf129, hspc210"/>
    <property type="match status" value="1"/>
</dbReference>
<feature type="region of interest" description="Disordered" evidence="3">
    <location>
        <begin position="1"/>
        <end position="28"/>
    </location>
</feature>
<gene>
    <name evidence="5" type="ORF">GUITHDRAFT_161066</name>
</gene>
<proteinExistence type="predicted"/>
<evidence type="ECO:0000256" key="3">
    <source>
        <dbReference type="SAM" id="MobiDB-lite"/>
    </source>
</evidence>
<dbReference type="PaxDb" id="55529-EKX53508"/>
<evidence type="ECO:0000313" key="7">
    <source>
        <dbReference type="Proteomes" id="UP000011087"/>
    </source>
</evidence>
<evidence type="ECO:0000256" key="1">
    <source>
        <dbReference type="ARBA" id="ARBA00022490"/>
    </source>
</evidence>
<accession>L1JZH1</accession>
<dbReference type="CDD" id="cd15466">
    <property type="entry name" value="CLU-central"/>
    <property type="match status" value="1"/>
</dbReference>
<dbReference type="EMBL" id="JH992970">
    <property type="protein sequence ID" value="EKX53508.1"/>
    <property type="molecule type" value="Genomic_DNA"/>
</dbReference>
<evidence type="ECO:0000256" key="2">
    <source>
        <dbReference type="PROSITE-ProRule" id="PRU00339"/>
    </source>
</evidence>
<feature type="compositionally biased region" description="Polar residues" evidence="3">
    <location>
        <begin position="15"/>
        <end position="28"/>
    </location>
</feature>
<dbReference type="PANTHER" id="PTHR12601:SF6">
    <property type="entry name" value="CLUSTERED MITOCHONDRIA PROTEIN HOMOLOG"/>
    <property type="match status" value="1"/>
</dbReference>
<feature type="region of interest" description="Disordered" evidence="3">
    <location>
        <begin position="1047"/>
        <end position="1089"/>
    </location>
</feature>
<dbReference type="KEGG" id="gtt:GUITHDRAFT_161066"/>
<dbReference type="InterPro" id="IPR011990">
    <property type="entry name" value="TPR-like_helical_dom_sf"/>
</dbReference>
<keyword evidence="1" id="KW-0963">Cytoplasm</keyword>
<dbReference type="InterPro" id="IPR033646">
    <property type="entry name" value="CLU-central"/>
</dbReference>
<dbReference type="Pfam" id="PF13374">
    <property type="entry name" value="TPR_10"/>
    <property type="match status" value="1"/>
</dbReference>
<evidence type="ECO:0000313" key="5">
    <source>
        <dbReference type="EMBL" id="EKX53508.1"/>
    </source>
</evidence>
<dbReference type="Pfam" id="PF15044">
    <property type="entry name" value="CLU_N"/>
    <property type="match status" value="1"/>
</dbReference>
<dbReference type="STRING" id="905079.L1JZH1"/>
<dbReference type="InterPro" id="IPR027523">
    <property type="entry name" value="CLU_prot"/>
</dbReference>
<dbReference type="PANTHER" id="PTHR12601">
    <property type="entry name" value="EUKARYOTIC TRANSLATION INITIATION FACTOR 3 SUBUNIT EIF-3"/>
    <property type="match status" value="1"/>
</dbReference>
<dbReference type="InterPro" id="IPR025697">
    <property type="entry name" value="CLU_dom"/>
</dbReference>
<dbReference type="Pfam" id="PF13424">
    <property type="entry name" value="TPR_12"/>
    <property type="match status" value="1"/>
</dbReference>
<sequence>MESAEGCNGKDLPNGQLNGTAEESEQDANSMANELLYKVKIKTLAGNLTQEPTLNAGDTLLDVRHFLSETLETCYFTHYLLKHDGADVNDFVEINTLATPEQEETARQSKGTKEIEISLQMVEACYEERSVRAHVKKLREILAPPKVTPGNAVYQLLPTLNSEGQLVLSALDQEAGDRLANGENEDRGPLETSSLRELLAYDFGMDLSLKESRCLKSISLSALNPVPGYRKVQGDIAYYDVVLADDRRVCVTASVRGFFVNRTIYGEALNPLHHETYSQTSYTLVGLLCLISSAFKRNWTKLISSRQARDPFESWSSQSTFISWVSTKSECSPDPSRLEDSLVSVYGLEVGASARDWNEEYQGGKELPKSMRREYFLRDRTLFKTTSDFLEAATRGAIAVVENCVPSMNPMDPISEQMFQYNNIFFSYATMSKDKSQDAYFSEQATYISTNQDLIGIAQINALETDGLFTLATALIDYRGSRVVAQVIIPGILQGEQINSVLHGSVENGKKYLWTPESHESLLQIAKKMHMKESMIVDGSGTEHKVCFPAECKMISGVDGRKYLLDLLRIMPPDMNVNDHRADSAFLRPELIRSYSISKVIASVNQAAESEKEHSEEEAKNHLAKIAFNVNFVRNPEDLSEESWRPVCDDRAADEAELVEAGKYLVDTVLPSLINQFKFLELSPVEGKQLKEALHSHGVNMRYLGSLHELAAEIPFVQILCEREIIARCCKYILRSGLLRTGPSHLAFVCQRFGIQLQAREYDFKAPQPFAQEDILQLFPVTKGVSHECKEAQELLSAGKKFQRIGNLHRALEALHEALYVLHQTCGPIHTSIASCYSTLALVHQQIGDFANALSYQQKAIVIWEIVSGWDDPEVALGYSNLALYSYNVKQYRRALQYMGRAEYLLQLQCGQNHPDVAGIYINTAMIHLDLNHVKTALRYLHKALKINETMLGEQHLATANSFHATAVALVRMQAFPLAVKNENKNYEILKAYYGESDPRVMESARLVVEYTAKAKLQAQNKAGAEDANGNAAEKLRAVVFSQGGVQADKDASKDGGDAPAVGQKFKNTTRLGRNKRENENGARTVEVS</sequence>
<feature type="domain" description="Clu" evidence="4">
    <location>
        <begin position="335"/>
        <end position="578"/>
    </location>
</feature>
<dbReference type="Pfam" id="PF13236">
    <property type="entry name" value="CLU"/>
    <property type="match status" value="1"/>
</dbReference>
<dbReference type="Pfam" id="PF12807">
    <property type="entry name" value="eIF3_p135"/>
    <property type="match status" value="1"/>
</dbReference>
<dbReference type="eggNOG" id="KOG1839">
    <property type="taxonomic scope" value="Eukaryota"/>
</dbReference>
<keyword evidence="2" id="KW-0802">TPR repeat</keyword>
<dbReference type="HOGENOM" id="CLU_003256_0_0_1"/>
<evidence type="ECO:0000313" key="6">
    <source>
        <dbReference type="EnsemblProtists" id="EKX53508"/>
    </source>
</evidence>
<reference evidence="6" key="3">
    <citation type="submission" date="2015-06" db="UniProtKB">
        <authorList>
            <consortium name="EnsemblProtists"/>
        </authorList>
    </citation>
    <scope>IDENTIFICATION</scope>
</reference>
<dbReference type="InterPro" id="IPR023231">
    <property type="entry name" value="GSKIP_dom_sf"/>
</dbReference>
<protein>
    <recommendedName>
        <fullName evidence="4">Clu domain-containing protein</fullName>
    </recommendedName>
</protein>
<name>L1JZH1_GUITC</name>
<keyword evidence="7" id="KW-1185">Reference proteome</keyword>
<dbReference type="Proteomes" id="UP000011087">
    <property type="component" value="Unassembled WGS sequence"/>
</dbReference>
<dbReference type="SUPFAM" id="SSF48452">
    <property type="entry name" value="TPR-like"/>
    <property type="match status" value="1"/>
</dbReference>
<dbReference type="SMART" id="SM00028">
    <property type="entry name" value="TPR"/>
    <property type="match status" value="4"/>
</dbReference>
<dbReference type="GeneID" id="17310020"/>
<dbReference type="GO" id="GO:0005737">
    <property type="term" value="C:cytoplasm"/>
    <property type="evidence" value="ECO:0007669"/>
    <property type="project" value="TreeGrafter"/>
</dbReference>
<reference evidence="5 7" key="1">
    <citation type="journal article" date="2012" name="Nature">
        <title>Algal genomes reveal evolutionary mosaicism and the fate of nucleomorphs.</title>
        <authorList>
            <consortium name="DOE Joint Genome Institute"/>
            <person name="Curtis B.A."/>
            <person name="Tanifuji G."/>
            <person name="Burki F."/>
            <person name="Gruber A."/>
            <person name="Irimia M."/>
            <person name="Maruyama S."/>
            <person name="Arias M.C."/>
            <person name="Ball S.G."/>
            <person name="Gile G.H."/>
            <person name="Hirakawa Y."/>
            <person name="Hopkins J.F."/>
            <person name="Kuo A."/>
            <person name="Rensing S.A."/>
            <person name="Schmutz J."/>
            <person name="Symeonidi A."/>
            <person name="Elias M."/>
            <person name="Eveleigh R.J."/>
            <person name="Herman E.K."/>
            <person name="Klute M.J."/>
            <person name="Nakayama T."/>
            <person name="Obornik M."/>
            <person name="Reyes-Prieto A."/>
            <person name="Armbrust E.V."/>
            <person name="Aves S.J."/>
            <person name="Beiko R.G."/>
            <person name="Coutinho P."/>
            <person name="Dacks J.B."/>
            <person name="Durnford D.G."/>
            <person name="Fast N.M."/>
            <person name="Green B.R."/>
            <person name="Grisdale C.J."/>
            <person name="Hempel F."/>
            <person name="Henrissat B."/>
            <person name="Hoppner M.P."/>
            <person name="Ishida K."/>
            <person name="Kim E."/>
            <person name="Koreny L."/>
            <person name="Kroth P.G."/>
            <person name="Liu Y."/>
            <person name="Malik S.B."/>
            <person name="Maier U.G."/>
            <person name="McRose D."/>
            <person name="Mock T."/>
            <person name="Neilson J.A."/>
            <person name="Onodera N.T."/>
            <person name="Poole A.M."/>
            <person name="Pritham E.J."/>
            <person name="Richards T.A."/>
            <person name="Rocap G."/>
            <person name="Roy S.W."/>
            <person name="Sarai C."/>
            <person name="Schaack S."/>
            <person name="Shirato S."/>
            <person name="Slamovits C.H."/>
            <person name="Spencer D.F."/>
            <person name="Suzuki S."/>
            <person name="Worden A.Z."/>
            <person name="Zauner S."/>
            <person name="Barry K."/>
            <person name="Bell C."/>
            <person name="Bharti A.K."/>
            <person name="Crow J.A."/>
            <person name="Grimwood J."/>
            <person name="Kramer R."/>
            <person name="Lindquist E."/>
            <person name="Lucas S."/>
            <person name="Salamov A."/>
            <person name="McFadden G.I."/>
            <person name="Lane C.E."/>
            <person name="Keeling P.J."/>
            <person name="Gray M.W."/>
            <person name="Grigoriev I.V."/>
            <person name="Archibald J.M."/>
        </authorList>
    </citation>
    <scope>NUCLEOTIDE SEQUENCE</scope>
    <source>
        <strain evidence="5 7">CCMP2712</strain>
    </source>
</reference>
<dbReference type="OMA" id="HPVWDKD"/>
<dbReference type="RefSeq" id="XP_005840488.1">
    <property type="nucleotide sequence ID" value="XM_005840431.1"/>
</dbReference>
<dbReference type="InterPro" id="IPR028275">
    <property type="entry name" value="CLU_N"/>
</dbReference>